<keyword evidence="11" id="KW-1185">Reference proteome</keyword>
<reference evidence="10 11" key="1">
    <citation type="submission" date="2022-03" db="EMBL/GenBank/DDBJ databases">
        <authorList>
            <person name="Brunel B."/>
        </authorList>
    </citation>
    <scope>NUCLEOTIDE SEQUENCE [LARGE SCALE GENOMIC DNA]</scope>
    <source>
        <strain evidence="10">STM5069sample</strain>
    </source>
</reference>
<protein>
    <recommendedName>
        <fullName evidence="8">Ribonuclease VapC</fullName>
        <shortName evidence="8">RNase VapC</shortName>
        <ecNumber evidence="8">3.1.-.-</ecNumber>
    </recommendedName>
    <alternativeName>
        <fullName evidence="8">Toxin VapC</fullName>
    </alternativeName>
</protein>
<keyword evidence="3 8" id="KW-0540">Nuclease</keyword>
<dbReference type="CDD" id="cd18746">
    <property type="entry name" value="PIN_VapC4-5_FitB-like"/>
    <property type="match status" value="1"/>
</dbReference>
<keyword evidence="4 8" id="KW-0479">Metal-binding</keyword>
<feature type="binding site" evidence="8">
    <location>
        <position position="7"/>
    </location>
    <ligand>
        <name>Mg(2+)</name>
        <dbReference type="ChEBI" id="CHEBI:18420"/>
    </ligand>
</feature>
<evidence type="ECO:0000256" key="8">
    <source>
        <dbReference type="HAMAP-Rule" id="MF_00265"/>
    </source>
</evidence>
<dbReference type="PANTHER" id="PTHR33653:SF1">
    <property type="entry name" value="RIBONUCLEASE VAPC2"/>
    <property type="match status" value="1"/>
</dbReference>
<gene>
    <name evidence="8 10" type="primary">vapC</name>
    <name evidence="10" type="ORF">MES5069_280089</name>
</gene>
<evidence type="ECO:0000313" key="10">
    <source>
        <dbReference type="EMBL" id="CAH2401313.1"/>
    </source>
</evidence>
<dbReference type="EC" id="3.1.-.-" evidence="8"/>
<evidence type="ECO:0000256" key="1">
    <source>
        <dbReference type="ARBA" id="ARBA00001946"/>
    </source>
</evidence>
<keyword evidence="2 8" id="KW-1277">Toxin-antitoxin system</keyword>
<evidence type="ECO:0000256" key="2">
    <source>
        <dbReference type="ARBA" id="ARBA00022649"/>
    </source>
</evidence>
<dbReference type="InterPro" id="IPR050556">
    <property type="entry name" value="Type_II_TA_system_RNase"/>
</dbReference>
<evidence type="ECO:0000256" key="5">
    <source>
        <dbReference type="ARBA" id="ARBA00022801"/>
    </source>
</evidence>
<sequence length="151" mass="16614">MTGYLLDTSFLSAFAPGRPLLPSHVRNWVAEQGERGSWQISSIVILEVERGIAKLKRAGGHIKAERINEWFERLLVEFNQRILPIDLAIAREAGKLEDATIARGANPGLADVLIAATARLNGLSVLTGNTRHFAILEVPYLNPFTERASEA</sequence>
<dbReference type="Pfam" id="PF01850">
    <property type="entry name" value="PIN"/>
    <property type="match status" value="1"/>
</dbReference>
<evidence type="ECO:0000256" key="6">
    <source>
        <dbReference type="ARBA" id="ARBA00022842"/>
    </source>
</evidence>
<dbReference type="InterPro" id="IPR002716">
    <property type="entry name" value="PIN_dom"/>
</dbReference>
<feature type="binding site" evidence="8">
    <location>
        <position position="111"/>
    </location>
    <ligand>
        <name>Mg(2+)</name>
        <dbReference type="ChEBI" id="CHEBI:18420"/>
    </ligand>
</feature>
<evidence type="ECO:0000313" key="11">
    <source>
        <dbReference type="Proteomes" id="UP001153050"/>
    </source>
</evidence>
<dbReference type="Proteomes" id="UP001153050">
    <property type="component" value="Unassembled WGS sequence"/>
</dbReference>
<evidence type="ECO:0000256" key="3">
    <source>
        <dbReference type="ARBA" id="ARBA00022722"/>
    </source>
</evidence>
<comment type="similarity">
    <text evidence="7 8">Belongs to the PINc/VapC protein family.</text>
</comment>
<dbReference type="InterPro" id="IPR022907">
    <property type="entry name" value="VapC_family"/>
</dbReference>
<comment type="cofactor">
    <cofactor evidence="1 8">
        <name>Mg(2+)</name>
        <dbReference type="ChEBI" id="CHEBI:18420"/>
    </cofactor>
</comment>
<dbReference type="SUPFAM" id="SSF88723">
    <property type="entry name" value="PIN domain-like"/>
    <property type="match status" value="1"/>
</dbReference>
<evidence type="ECO:0000256" key="7">
    <source>
        <dbReference type="ARBA" id="ARBA00038093"/>
    </source>
</evidence>
<dbReference type="PANTHER" id="PTHR33653">
    <property type="entry name" value="RIBONUCLEASE VAPC2"/>
    <property type="match status" value="1"/>
</dbReference>
<keyword evidence="8" id="KW-0800">Toxin</keyword>
<proteinExistence type="inferred from homology"/>
<comment type="function">
    <text evidence="8">Toxic component of a toxin-antitoxin (TA) system. An RNase.</text>
</comment>
<keyword evidence="5 8" id="KW-0378">Hydrolase</keyword>
<dbReference type="Gene3D" id="3.40.50.1010">
    <property type="entry name" value="5'-nuclease"/>
    <property type="match status" value="1"/>
</dbReference>
<dbReference type="InterPro" id="IPR029060">
    <property type="entry name" value="PIN-like_dom_sf"/>
</dbReference>
<organism evidence="10 11">
    <name type="scientific">Mesorhizobium escarrei</name>
    <dbReference type="NCBI Taxonomy" id="666018"/>
    <lineage>
        <taxon>Bacteria</taxon>
        <taxon>Pseudomonadati</taxon>
        <taxon>Pseudomonadota</taxon>
        <taxon>Alphaproteobacteria</taxon>
        <taxon>Hyphomicrobiales</taxon>
        <taxon>Phyllobacteriaceae</taxon>
        <taxon>Mesorhizobium</taxon>
    </lineage>
</organism>
<dbReference type="HAMAP" id="MF_00265">
    <property type="entry name" value="VapC_Nob1"/>
    <property type="match status" value="1"/>
</dbReference>
<name>A0ABM9DX22_9HYPH</name>
<accession>A0ABM9DX22</accession>
<evidence type="ECO:0000259" key="9">
    <source>
        <dbReference type="Pfam" id="PF01850"/>
    </source>
</evidence>
<dbReference type="GO" id="GO:0016787">
    <property type="term" value="F:hydrolase activity"/>
    <property type="evidence" value="ECO:0007669"/>
    <property type="project" value="UniProtKB-KW"/>
</dbReference>
<feature type="domain" description="PIN" evidence="9">
    <location>
        <begin position="4"/>
        <end position="132"/>
    </location>
</feature>
<keyword evidence="6 8" id="KW-0460">Magnesium</keyword>
<evidence type="ECO:0000256" key="4">
    <source>
        <dbReference type="ARBA" id="ARBA00022723"/>
    </source>
</evidence>
<comment type="caution">
    <text evidence="10">The sequence shown here is derived from an EMBL/GenBank/DDBJ whole genome shotgun (WGS) entry which is preliminary data.</text>
</comment>
<dbReference type="EMBL" id="CAKXZT010000122">
    <property type="protein sequence ID" value="CAH2401313.1"/>
    <property type="molecule type" value="Genomic_DNA"/>
</dbReference>
<dbReference type="RefSeq" id="WP_254018682.1">
    <property type="nucleotide sequence ID" value="NZ_CAKXZT010000122.1"/>
</dbReference>